<evidence type="ECO:0000313" key="2">
    <source>
        <dbReference type="Proteomes" id="UP000502502"/>
    </source>
</evidence>
<name>A0A6G7ZMF8_9SPHN</name>
<proteinExistence type="predicted"/>
<dbReference type="RefSeq" id="WP_166093385.1">
    <property type="nucleotide sequence ID" value="NZ_CP049871.1"/>
</dbReference>
<dbReference type="KEGG" id="ssin:G7078_04390"/>
<dbReference type="AlphaFoldDB" id="A0A6G7ZMF8"/>
<sequence length="164" mass="16490">MRLLPLAACLFLTACTTGYPVPSLAPRPSEAIDPRVPVPEPVLSSVPDAALVGRLATLEAEAGASHDLFVAAAGPARSAANAAGSAGSESWIAAQQALSALVAARTGVTRALAQVDELGAARVRQFGGIAAADLRAIQATSARISAIDRSEAAVIDELQARLGG</sequence>
<dbReference type="EMBL" id="CP049871">
    <property type="protein sequence ID" value="QIL02100.1"/>
    <property type="molecule type" value="Genomic_DNA"/>
</dbReference>
<keyword evidence="2" id="KW-1185">Reference proteome</keyword>
<reference evidence="1 2" key="1">
    <citation type="submission" date="2020-03" db="EMBL/GenBank/DDBJ databases">
        <title>Sphingomonas sp. nov., isolated from fish.</title>
        <authorList>
            <person name="Hyun D.-W."/>
            <person name="Bae J.-W."/>
        </authorList>
    </citation>
    <scope>NUCLEOTIDE SEQUENCE [LARGE SCALE GENOMIC DNA]</scope>
    <source>
        <strain evidence="1 2">HDW15C</strain>
    </source>
</reference>
<dbReference type="Proteomes" id="UP000502502">
    <property type="component" value="Chromosome"/>
</dbReference>
<evidence type="ECO:0008006" key="3">
    <source>
        <dbReference type="Google" id="ProtNLM"/>
    </source>
</evidence>
<organism evidence="1 2">
    <name type="scientific">Sphingomonas sinipercae</name>
    <dbReference type="NCBI Taxonomy" id="2714944"/>
    <lineage>
        <taxon>Bacteria</taxon>
        <taxon>Pseudomonadati</taxon>
        <taxon>Pseudomonadota</taxon>
        <taxon>Alphaproteobacteria</taxon>
        <taxon>Sphingomonadales</taxon>
        <taxon>Sphingomonadaceae</taxon>
        <taxon>Sphingomonas</taxon>
    </lineage>
</organism>
<accession>A0A6G7ZMF8</accession>
<dbReference type="PROSITE" id="PS51257">
    <property type="entry name" value="PROKAR_LIPOPROTEIN"/>
    <property type="match status" value="1"/>
</dbReference>
<protein>
    <recommendedName>
        <fullName evidence="3">Lipoprotein</fullName>
    </recommendedName>
</protein>
<gene>
    <name evidence="1" type="ORF">G7078_04390</name>
</gene>
<evidence type="ECO:0000313" key="1">
    <source>
        <dbReference type="EMBL" id="QIL02100.1"/>
    </source>
</evidence>